<protein>
    <submittedName>
        <fullName evidence="1">Uncharacterized protein</fullName>
    </submittedName>
</protein>
<dbReference type="Proteomes" id="UP000321479">
    <property type="component" value="Chromosome"/>
</dbReference>
<dbReference type="OrthoDB" id="740138at2"/>
<accession>A0A5B8UUD0</accession>
<sequence>MPQKIQNSFYLLKEEVNIFNNNAVKYTVQKVDLTYLKKLFKTRKYKEQALKANLSAAYDVYLFYKRNTTPVKWKDFIETIADPNEDILKNRIGHSESYILLLYNKTSKQFYCSTGGFGHVDIMDVATNDLGIQILSRIVKAEDKALRSTKEKTFTGNVEGAVKFFRNENNFYDNESFGMVYNELRAALTKAKLVKHFGFSVNDLRSNNLCIAKNSFSIKKSVSFKELLRIIDSCEKILKLPIAVEINSITKIDRKDSALISSLNKDLDKLIYANYKKVADFVSVEISHKEFEKYYLSDQTKLSLKISRKSHEVEYEAPIRDIQTILDEIRTLNSKLTKDELDLMLDNGTIQTFDADGTLLTTDTVRHHYCTEIKQGLKSYFLIEKDWYEISRSMIDKINVTCTNFVVEKKYTGPAMPKWPSTQSENAFNASLLGTANTLAFDLITPLNIEVCDILRWDKDNIYLYHVKKGFNNSMRDLCGQISIAARKVLEDSKNKFAFLGSLYDALAANKGASNYYKKARKELAKVSRLDFIKLFQERKIVFVLAVQDRAKSVRTLEKNMADFDSNIAKFSLIELTQKMRNSEVAFEILQLA</sequence>
<dbReference type="Pfam" id="PF19614">
    <property type="entry name" value="DUF6119"/>
    <property type="match status" value="1"/>
</dbReference>
<name>A0A5B8UUD0_9SPHI</name>
<proteinExistence type="predicted"/>
<dbReference type="AlphaFoldDB" id="A0A5B8UUD0"/>
<reference evidence="1 2" key="1">
    <citation type="journal article" date="2017" name="Curr. Microbiol.">
        <title>Mucilaginibacter ginsenosidivorans sp. nov., Isolated from Soil of Ginseng Field.</title>
        <authorList>
            <person name="Kim M.M."/>
            <person name="Siddiqi M.Z."/>
            <person name="Im W.T."/>
        </authorList>
    </citation>
    <scope>NUCLEOTIDE SEQUENCE [LARGE SCALE GENOMIC DNA]</scope>
    <source>
        <strain evidence="1 2">Gsoil 3017</strain>
    </source>
</reference>
<dbReference type="InterPro" id="IPR026487">
    <property type="entry name" value="CHP04141"/>
</dbReference>
<organism evidence="1 2">
    <name type="scientific">Mucilaginibacter ginsenosidivorans</name>
    <dbReference type="NCBI Taxonomy" id="398053"/>
    <lineage>
        <taxon>Bacteria</taxon>
        <taxon>Pseudomonadati</taxon>
        <taxon>Bacteroidota</taxon>
        <taxon>Sphingobacteriia</taxon>
        <taxon>Sphingobacteriales</taxon>
        <taxon>Sphingobacteriaceae</taxon>
        <taxon>Mucilaginibacter</taxon>
    </lineage>
</organism>
<dbReference type="EMBL" id="CP042436">
    <property type="protein sequence ID" value="QEC62509.1"/>
    <property type="molecule type" value="Genomic_DNA"/>
</dbReference>
<dbReference type="KEGG" id="mgin:FRZ54_07875"/>
<evidence type="ECO:0000313" key="2">
    <source>
        <dbReference type="Proteomes" id="UP000321479"/>
    </source>
</evidence>
<dbReference type="RefSeq" id="WP_147031086.1">
    <property type="nucleotide sequence ID" value="NZ_CP042436.1"/>
</dbReference>
<evidence type="ECO:0000313" key="1">
    <source>
        <dbReference type="EMBL" id="QEC62509.1"/>
    </source>
</evidence>
<dbReference type="NCBIfam" id="TIGR04141">
    <property type="entry name" value="TIGR04141 family sporadically distributed protein"/>
    <property type="match status" value="1"/>
</dbReference>
<keyword evidence="2" id="KW-1185">Reference proteome</keyword>
<gene>
    <name evidence="1" type="ORF">FRZ54_07875</name>
</gene>